<dbReference type="AlphaFoldDB" id="A0A2G8SCF7"/>
<sequence>MALVQNAQDVPVFSGGSIDPKARRSVTRTRSQHGILEAKDPNVSIDPPQTPPANQTAAVSLTEVKAICKSSKDLYDGKLQKVLDLAENNYKHTLEKAEIIMPRTYADPSPVYQHHVYADRFPALHSLHIAGLFPSAATMRTFRHLRHLRLYSLYRKLYGNLMSLNDFINVLGTWTQLEELELRGYFPALSFKQGDAQPPIVPLPNLRKLTVADVPQFFAVLLPCLRLQPTAEVHLISQHHHPAYPATYNDIFWPFTFNGRGNKFPVLNEVVEVAITTANPEEGTEDYALRIIGHGARGGSFTLDIRSAASFSPAPDSEFRRSAVDWALQAAPILFPSGARMRTLRCTANLRMVQEKSWIPVFLGYPALEELVVDGGVTADLGRLFAALGGPVRETNVVCQRLRRVAVRDALYTPKFMDQVARCFHQRQYNSNRAAARTALQLGLLVCDYPYPPEHQGLHVAKLKELGVDAEIFVESPWDFMRVLSKYLPPDEES</sequence>
<gene>
    <name evidence="2" type="ORF">GSI_06132</name>
</gene>
<accession>A0A2G8SCF7</accession>
<evidence type="ECO:0000313" key="3">
    <source>
        <dbReference type="Proteomes" id="UP000230002"/>
    </source>
</evidence>
<dbReference type="Proteomes" id="UP000230002">
    <property type="component" value="Unassembled WGS sequence"/>
</dbReference>
<dbReference type="OrthoDB" id="2752464at2759"/>
<reference evidence="2 3" key="1">
    <citation type="journal article" date="2015" name="Sci. Rep.">
        <title>Chromosome-level genome map provides insights into diverse defense mechanisms in the medicinal fungus Ganoderma sinense.</title>
        <authorList>
            <person name="Zhu Y."/>
            <person name="Xu J."/>
            <person name="Sun C."/>
            <person name="Zhou S."/>
            <person name="Xu H."/>
            <person name="Nelson D.R."/>
            <person name="Qian J."/>
            <person name="Song J."/>
            <person name="Luo H."/>
            <person name="Xiang L."/>
            <person name="Li Y."/>
            <person name="Xu Z."/>
            <person name="Ji A."/>
            <person name="Wang L."/>
            <person name="Lu S."/>
            <person name="Hayward A."/>
            <person name="Sun W."/>
            <person name="Li X."/>
            <person name="Schwartz D.C."/>
            <person name="Wang Y."/>
            <person name="Chen S."/>
        </authorList>
    </citation>
    <scope>NUCLEOTIDE SEQUENCE [LARGE SCALE GENOMIC DNA]</scope>
    <source>
        <strain evidence="2 3">ZZ0214-1</strain>
    </source>
</reference>
<dbReference type="EMBL" id="AYKW01000012">
    <property type="protein sequence ID" value="PIL31431.1"/>
    <property type="molecule type" value="Genomic_DNA"/>
</dbReference>
<comment type="caution">
    <text evidence="2">The sequence shown here is derived from an EMBL/GenBank/DDBJ whole genome shotgun (WGS) entry which is preliminary data.</text>
</comment>
<name>A0A2G8SCF7_9APHY</name>
<proteinExistence type="predicted"/>
<protein>
    <submittedName>
        <fullName evidence="2">Uncharacterized protein</fullName>
    </submittedName>
</protein>
<feature type="region of interest" description="Disordered" evidence="1">
    <location>
        <begin position="13"/>
        <end position="34"/>
    </location>
</feature>
<evidence type="ECO:0000313" key="2">
    <source>
        <dbReference type="EMBL" id="PIL31431.1"/>
    </source>
</evidence>
<evidence type="ECO:0000256" key="1">
    <source>
        <dbReference type="SAM" id="MobiDB-lite"/>
    </source>
</evidence>
<organism evidence="2 3">
    <name type="scientific">Ganoderma sinense ZZ0214-1</name>
    <dbReference type="NCBI Taxonomy" id="1077348"/>
    <lineage>
        <taxon>Eukaryota</taxon>
        <taxon>Fungi</taxon>
        <taxon>Dikarya</taxon>
        <taxon>Basidiomycota</taxon>
        <taxon>Agaricomycotina</taxon>
        <taxon>Agaricomycetes</taxon>
        <taxon>Polyporales</taxon>
        <taxon>Polyporaceae</taxon>
        <taxon>Ganoderma</taxon>
    </lineage>
</organism>
<keyword evidence="3" id="KW-1185">Reference proteome</keyword>